<dbReference type="GO" id="GO:0005730">
    <property type="term" value="C:nucleolus"/>
    <property type="evidence" value="ECO:0007669"/>
    <property type="project" value="TreeGrafter"/>
</dbReference>
<dbReference type="Gene3D" id="4.10.60.10">
    <property type="entry name" value="Zinc finger, CCHC-type"/>
    <property type="match status" value="1"/>
</dbReference>
<sequence length="198" mass="22330">MTRFARRGPENKKKHEATDWDSLKEGLQKPKAKRNKSDSDSNAKYKKSWPKIKGKKITAEEHLLATAFKKEQRREQRRVKRITERAAKQVCFNCRLPGHKVGECMMLADDPTQGTGICFKCGSTEHSASACQVKVAPGGGCKFCNDVSHLKRDCPEFLRQQGISSAKIEKIKQDESVDAEAVETKSEKLNNKVKKPKL</sequence>
<protein>
    <recommendedName>
        <fullName evidence="2">CCHC-type domain-containing protein</fullName>
    </recommendedName>
</protein>
<dbReference type="GO" id="GO:0008270">
    <property type="term" value="F:zinc ion binding"/>
    <property type="evidence" value="ECO:0007669"/>
    <property type="project" value="InterPro"/>
</dbReference>
<comment type="caution">
    <text evidence="3">The sequence shown here is derived from an EMBL/GenBank/DDBJ whole genome shotgun (WGS) entry which is preliminary data.</text>
</comment>
<dbReference type="AlphaFoldDB" id="A0A2T7NG12"/>
<dbReference type="Proteomes" id="UP000245119">
    <property type="component" value="Linkage Group LG13"/>
</dbReference>
<keyword evidence="4" id="KW-1185">Reference proteome</keyword>
<feature type="domain" description="CCHC-type" evidence="2">
    <location>
        <begin position="90"/>
        <end position="106"/>
    </location>
</feature>
<dbReference type="PANTHER" id="PTHR46242">
    <property type="entry name" value="ZINC FINGER CCHC DOMAIN-CONTAINING PROTEIN 9 ZCCHC9"/>
    <property type="match status" value="1"/>
</dbReference>
<name>A0A2T7NG12_POMCA</name>
<dbReference type="EMBL" id="PZQS01000013">
    <property type="protein sequence ID" value="PVD20117.1"/>
    <property type="molecule type" value="Genomic_DNA"/>
</dbReference>
<evidence type="ECO:0000259" key="2">
    <source>
        <dbReference type="SMART" id="SM00343"/>
    </source>
</evidence>
<dbReference type="OrthoDB" id="3863715at2759"/>
<organism evidence="3 4">
    <name type="scientific">Pomacea canaliculata</name>
    <name type="common">Golden apple snail</name>
    <dbReference type="NCBI Taxonomy" id="400727"/>
    <lineage>
        <taxon>Eukaryota</taxon>
        <taxon>Metazoa</taxon>
        <taxon>Spiralia</taxon>
        <taxon>Lophotrochozoa</taxon>
        <taxon>Mollusca</taxon>
        <taxon>Gastropoda</taxon>
        <taxon>Caenogastropoda</taxon>
        <taxon>Architaenioglossa</taxon>
        <taxon>Ampullarioidea</taxon>
        <taxon>Ampullariidae</taxon>
        <taxon>Pomacea</taxon>
    </lineage>
</organism>
<evidence type="ECO:0000256" key="1">
    <source>
        <dbReference type="SAM" id="MobiDB-lite"/>
    </source>
</evidence>
<dbReference type="InterPro" id="IPR042246">
    <property type="entry name" value="ZCCHC9"/>
</dbReference>
<feature type="compositionally biased region" description="Basic and acidic residues" evidence="1">
    <location>
        <begin position="7"/>
        <end position="28"/>
    </location>
</feature>
<dbReference type="GO" id="GO:0003676">
    <property type="term" value="F:nucleic acid binding"/>
    <property type="evidence" value="ECO:0007669"/>
    <property type="project" value="InterPro"/>
</dbReference>
<proteinExistence type="predicted"/>
<gene>
    <name evidence="3" type="ORF">C0Q70_20611</name>
</gene>
<dbReference type="InterPro" id="IPR001878">
    <property type="entry name" value="Znf_CCHC"/>
</dbReference>
<dbReference type="SUPFAM" id="SSF57756">
    <property type="entry name" value="Retrovirus zinc finger-like domains"/>
    <property type="match status" value="1"/>
</dbReference>
<feature type="region of interest" description="Disordered" evidence="1">
    <location>
        <begin position="174"/>
        <end position="198"/>
    </location>
</feature>
<accession>A0A2T7NG12</accession>
<dbReference type="Pfam" id="PF00098">
    <property type="entry name" value="zf-CCHC"/>
    <property type="match status" value="1"/>
</dbReference>
<evidence type="ECO:0000313" key="4">
    <source>
        <dbReference type="Proteomes" id="UP000245119"/>
    </source>
</evidence>
<feature type="region of interest" description="Disordered" evidence="1">
    <location>
        <begin position="1"/>
        <end position="51"/>
    </location>
</feature>
<reference evidence="3 4" key="1">
    <citation type="submission" date="2018-04" db="EMBL/GenBank/DDBJ databases">
        <title>The genome of golden apple snail Pomacea canaliculata provides insight into stress tolerance and invasive adaptation.</title>
        <authorList>
            <person name="Liu C."/>
            <person name="Liu B."/>
            <person name="Ren Y."/>
            <person name="Zhang Y."/>
            <person name="Wang H."/>
            <person name="Li S."/>
            <person name="Jiang F."/>
            <person name="Yin L."/>
            <person name="Zhang G."/>
            <person name="Qian W."/>
            <person name="Fan W."/>
        </authorList>
    </citation>
    <scope>NUCLEOTIDE SEQUENCE [LARGE SCALE GENOMIC DNA]</scope>
    <source>
        <strain evidence="3">SZHN2017</strain>
        <tissue evidence="3">Muscle</tissue>
    </source>
</reference>
<dbReference type="STRING" id="400727.A0A2T7NG12"/>
<dbReference type="InterPro" id="IPR036875">
    <property type="entry name" value="Znf_CCHC_sf"/>
</dbReference>
<dbReference type="PANTHER" id="PTHR46242:SF1">
    <property type="entry name" value="ZINC FINGER CCHC DOMAIN-CONTAINING PROTEIN 9"/>
    <property type="match status" value="1"/>
</dbReference>
<feature type="domain" description="CCHC-type" evidence="2">
    <location>
        <begin position="117"/>
        <end position="133"/>
    </location>
</feature>
<evidence type="ECO:0000313" key="3">
    <source>
        <dbReference type="EMBL" id="PVD20117.1"/>
    </source>
</evidence>
<dbReference type="SMART" id="SM00343">
    <property type="entry name" value="ZnF_C2HC"/>
    <property type="match status" value="3"/>
</dbReference>
<feature type="domain" description="CCHC-type" evidence="2">
    <location>
        <begin position="140"/>
        <end position="156"/>
    </location>
</feature>